<keyword evidence="3" id="KW-1185">Reference proteome</keyword>
<gene>
    <name evidence="2" type="ORF">RQC66_22105</name>
</gene>
<evidence type="ECO:0000313" key="3">
    <source>
        <dbReference type="Proteomes" id="UP001257948"/>
    </source>
</evidence>
<keyword evidence="1" id="KW-1133">Transmembrane helix</keyword>
<feature type="transmembrane region" description="Helical" evidence="1">
    <location>
        <begin position="75"/>
        <end position="91"/>
    </location>
</feature>
<sequence>MSDVREPVMPAPLRAVQILLLTLALVGIVSMLARSDSLTAYEQGEMMAPWLLAWVSAALCLTYDGSARGRVRMTTVVLMTLMVLPTVTRLAEAESTGPFLEAAVRILLGAPVVVLLFLPESTAWFDRDR</sequence>
<proteinExistence type="predicted"/>
<dbReference type="RefSeq" id="WP_314202968.1">
    <property type="nucleotide sequence ID" value="NZ_JAVTLL010000014.1"/>
</dbReference>
<feature type="transmembrane region" description="Helical" evidence="1">
    <location>
        <begin position="46"/>
        <end position="63"/>
    </location>
</feature>
<comment type="caution">
    <text evidence="2">The sequence shown here is derived from an EMBL/GenBank/DDBJ whole genome shotgun (WGS) entry which is preliminary data.</text>
</comment>
<keyword evidence="1" id="KW-0812">Transmembrane</keyword>
<feature type="transmembrane region" description="Helical" evidence="1">
    <location>
        <begin position="12"/>
        <end position="34"/>
    </location>
</feature>
<evidence type="ECO:0000313" key="2">
    <source>
        <dbReference type="EMBL" id="MDT7843420.1"/>
    </source>
</evidence>
<dbReference type="Proteomes" id="UP001257948">
    <property type="component" value="Unassembled WGS sequence"/>
</dbReference>
<keyword evidence="1" id="KW-0472">Membrane</keyword>
<feature type="transmembrane region" description="Helical" evidence="1">
    <location>
        <begin position="103"/>
        <end position="125"/>
    </location>
</feature>
<accession>A0ABU3LW15</accession>
<name>A0ABU3LW15_9ACTN</name>
<dbReference type="EMBL" id="JAVTLL010000014">
    <property type="protein sequence ID" value="MDT7843420.1"/>
    <property type="molecule type" value="Genomic_DNA"/>
</dbReference>
<reference evidence="3" key="1">
    <citation type="submission" date="2023-07" db="EMBL/GenBank/DDBJ databases">
        <title>Draft genome sequence of the endophytic actinobacterium Streptomyces justiciae WPN32, a potential antibiotic producer.</title>
        <authorList>
            <person name="Yasawong M."/>
            <person name="Pana W."/>
            <person name="Ganta P."/>
            <person name="Santapan N."/>
            <person name="Songngamsuk T."/>
            <person name="Phatcharaharikarn M."/>
            <person name="Kerdtoob S."/>
            <person name="Nantapong N."/>
        </authorList>
    </citation>
    <scope>NUCLEOTIDE SEQUENCE [LARGE SCALE GENOMIC DNA]</scope>
    <source>
        <strain evidence="3">WPN32</strain>
    </source>
</reference>
<evidence type="ECO:0000256" key="1">
    <source>
        <dbReference type="SAM" id="Phobius"/>
    </source>
</evidence>
<protein>
    <submittedName>
        <fullName evidence="2">Uncharacterized protein</fullName>
    </submittedName>
</protein>
<organism evidence="2 3">
    <name type="scientific">Streptomyces justiciae</name>
    <dbReference type="NCBI Taxonomy" id="2780140"/>
    <lineage>
        <taxon>Bacteria</taxon>
        <taxon>Bacillati</taxon>
        <taxon>Actinomycetota</taxon>
        <taxon>Actinomycetes</taxon>
        <taxon>Kitasatosporales</taxon>
        <taxon>Streptomycetaceae</taxon>
        <taxon>Streptomyces</taxon>
    </lineage>
</organism>